<evidence type="ECO:0000256" key="1">
    <source>
        <dbReference type="SAM" id="SignalP"/>
    </source>
</evidence>
<dbReference type="InterPro" id="IPR008928">
    <property type="entry name" value="6-hairpin_glycosidase_sf"/>
</dbReference>
<feature type="domain" description="Glycogen debranching enzyme C-terminal" evidence="2">
    <location>
        <begin position="267"/>
        <end position="621"/>
    </location>
</feature>
<dbReference type="InterPro" id="IPR032790">
    <property type="entry name" value="GDE_C"/>
</dbReference>
<dbReference type="InterPro" id="IPR012341">
    <property type="entry name" value="6hp_glycosidase-like_sf"/>
</dbReference>
<dbReference type="InterPro" id="IPR010401">
    <property type="entry name" value="AGL/Gdb1"/>
</dbReference>
<sequence>MKTVAYLATVLAGLLLTTCNSTHLHVPTLAPTPTMLLNQLAIDVTPAENREFSFTDKQSGYYYAATHADEQPAWHAGWNIATHRVLHDYEVLVDGAPLDRRTARVRVYPYKLQRTFAAATEELYLYDNQPVIGIKLTNVKGQQLTWRPTGDLATVEAAAPEGLWLIPKEAPTHRILVAPWQSVAATVQNGALSAPAGGGGFVLVYGHSKEDVLALLKQFREHHEAWLQQRQQRMNTLVANTNPVASNSPQLDKALPWLLLTTDELVTNQQGWGIYAGLPWFNDYWGRDLFISLPGACLVAGQFATAKKILLSFAKFQNLDPTSKEYGRVPNRARPDDIIYNTTDGTPRFVIEMLDYLRYSGDTAAIREFYPAVKRAAEGSLKYWVDSSGYLTHDDADTWMDAKIKNVTPLSPRGNRANDIQALWYEQLLASAQLADYLHDEANARQWRAVAAKVKQHFPQDFFDAQHLYMADRLTAAGQRDFQLRPNQLYAYPLVPDPARRMQVTKLVWQELVYPWGVASLSQHDPNFHPYHENWHYYHKDAAYHNGTVWLWNNGMAMQRMLEQNQPDIAYQLFERMNHQALAEGAVGSLSENADALPRPGQTRGKPSGTFLQAWSNAEQLRVWYQYFLGIRPDMLRNEVVVQPRLPSTLTDVAFAVAVGTGQLRAHYQTGATGTYAIQAEGVAPTVRFSLPGFEEVAVELPANGTLQVQHTGTKLEVAVTDQRGKTIRQLIRTASPTLQAQLQQQQAFFADTHFAVPYLQPNLKSLSTYHKQAISY</sequence>
<evidence type="ECO:0000313" key="3">
    <source>
        <dbReference type="EMBL" id="MBC6612109.1"/>
    </source>
</evidence>
<name>A0ABR7MLZ5_9BACT</name>
<dbReference type="RefSeq" id="WP_187320364.1">
    <property type="nucleotide sequence ID" value="NZ_JACSCY010000011.1"/>
</dbReference>
<dbReference type="Proteomes" id="UP000622017">
    <property type="component" value="Unassembled WGS sequence"/>
</dbReference>
<comment type="caution">
    <text evidence="3">The sequence shown here is derived from an EMBL/GenBank/DDBJ whole genome shotgun (WGS) entry which is preliminary data.</text>
</comment>
<dbReference type="PANTHER" id="PTHR10569">
    <property type="entry name" value="GLYCOGEN DEBRANCHING ENZYME"/>
    <property type="match status" value="1"/>
</dbReference>
<accession>A0ABR7MLZ5</accession>
<organism evidence="3 4">
    <name type="scientific">Hymenobacter citatus</name>
    <dbReference type="NCBI Taxonomy" id="2763506"/>
    <lineage>
        <taxon>Bacteria</taxon>
        <taxon>Pseudomonadati</taxon>
        <taxon>Bacteroidota</taxon>
        <taxon>Cytophagia</taxon>
        <taxon>Cytophagales</taxon>
        <taxon>Hymenobacteraceae</taxon>
        <taxon>Hymenobacter</taxon>
    </lineage>
</organism>
<protein>
    <recommendedName>
        <fullName evidence="2">Glycogen debranching enzyme C-terminal domain-containing protein</fullName>
    </recommendedName>
</protein>
<dbReference type="SUPFAM" id="SSF48208">
    <property type="entry name" value="Six-hairpin glycosidases"/>
    <property type="match status" value="1"/>
</dbReference>
<gene>
    <name evidence="3" type="ORF">H8B15_14365</name>
</gene>
<keyword evidence="1" id="KW-0732">Signal</keyword>
<dbReference type="PANTHER" id="PTHR10569:SF2">
    <property type="entry name" value="GLYCOGEN DEBRANCHING ENZYME"/>
    <property type="match status" value="1"/>
</dbReference>
<feature type="chain" id="PRO_5045834675" description="Glycogen debranching enzyme C-terminal domain-containing protein" evidence="1">
    <location>
        <begin position="25"/>
        <end position="777"/>
    </location>
</feature>
<proteinExistence type="predicted"/>
<feature type="signal peptide" evidence="1">
    <location>
        <begin position="1"/>
        <end position="24"/>
    </location>
</feature>
<dbReference type="Gene3D" id="1.50.10.10">
    <property type="match status" value="1"/>
</dbReference>
<keyword evidence="4" id="KW-1185">Reference proteome</keyword>
<evidence type="ECO:0000259" key="2">
    <source>
        <dbReference type="Pfam" id="PF06202"/>
    </source>
</evidence>
<dbReference type="EMBL" id="JACSCY010000011">
    <property type="protein sequence ID" value="MBC6612109.1"/>
    <property type="molecule type" value="Genomic_DNA"/>
</dbReference>
<evidence type="ECO:0000313" key="4">
    <source>
        <dbReference type="Proteomes" id="UP000622017"/>
    </source>
</evidence>
<reference evidence="3 4" key="1">
    <citation type="submission" date="2020-08" db="EMBL/GenBank/DDBJ databases">
        <title>Hymenobacter sp.</title>
        <authorList>
            <person name="Kim M.K."/>
        </authorList>
    </citation>
    <scope>NUCLEOTIDE SEQUENCE [LARGE SCALE GENOMIC DNA]</scope>
    <source>
        <strain evidence="3 4">BT507</strain>
    </source>
</reference>
<dbReference type="Pfam" id="PF06202">
    <property type="entry name" value="GDE_C"/>
    <property type="match status" value="1"/>
</dbReference>